<dbReference type="EMBL" id="VGIY01000280">
    <property type="protein sequence ID" value="MBM3318167.1"/>
    <property type="molecule type" value="Genomic_DNA"/>
</dbReference>
<dbReference type="InterPro" id="IPR005532">
    <property type="entry name" value="SUMF_dom"/>
</dbReference>
<evidence type="ECO:0000259" key="2">
    <source>
        <dbReference type="Pfam" id="PF19190"/>
    </source>
</evidence>
<dbReference type="Gene3D" id="2.60.40.10">
    <property type="entry name" value="Immunoglobulins"/>
    <property type="match status" value="1"/>
</dbReference>
<evidence type="ECO:0000313" key="3">
    <source>
        <dbReference type="EMBL" id="MBM3318167.1"/>
    </source>
</evidence>
<accession>A0A938BRC7</accession>
<dbReference type="SUPFAM" id="SSF56436">
    <property type="entry name" value="C-type lectin-like"/>
    <property type="match status" value="1"/>
</dbReference>
<feature type="domain" description="Sulfatase-modifying factor enzyme-like" evidence="1">
    <location>
        <begin position="98"/>
        <end position="349"/>
    </location>
</feature>
<protein>
    <submittedName>
        <fullName evidence="3">SUMF1/EgtB/PvdO family nonheme iron enzyme</fullName>
    </submittedName>
</protein>
<comment type="caution">
    <text evidence="3">The sequence shown here is derived from an EMBL/GenBank/DDBJ whole genome shotgun (WGS) entry which is preliminary data.</text>
</comment>
<proteinExistence type="predicted"/>
<dbReference type="InterPro" id="IPR051043">
    <property type="entry name" value="Sulfatase_Mod_Factor_Kinase"/>
</dbReference>
<name>A0A938BRC7_UNCEI</name>
<dbReference type="Gene3D" id="3.90.1580.10">
    <property type="entry name" value="paralog of FGE (formylglycine-generating enzyme)"/>
    <property type="match status" value="1"/>
</dbReference>
<dbReference type="CDD" id="cd14948">
    <property type="entry name" value="BACON"/>
    <property type="match status" value="1"/>
</dbReference>
<evidence type="ECO:0000259" key="1">
    <source>
        <dbReference type="Pfam" id="PF03781"/>
    </source>
</evidence>
<dbReference type="InterPro" id="IPR013783">
    <property type="entry name" value="Ig-like_fold"/>
</dbReference>
<dbReference type="PANTHER" id="PTHR23150">
    <property type="entry name" value="SULFATASE MODIFYING FACTOR 1, 2"/>
    <property type="match status" value="1"/>
</dbReference>
<dbReference type="AlphaFoldDB" id="A0A938BRC7"/>
<evidence type="ECO:0000313" key="4">
    <source>
        <dbReference type="Proteomes" id="UP000748308"/>
    </source>
</evidence>
<sequence>MALSWLQLDFSAVETSLSFTITNAGTGTLTWTITDDQPWLTAGPTSGSTTTGADEVTVTVDRTGLSAGSYSGTVTVTPGTGSAQDVTVQMSVAGGPAQGFVLLQPGTFTMGSPTDELCRDSDETQHQVTLTRGVYVGVTEVTQAQWLATMGWNASHFSGPDRPVETVTWYDAVSYCNQRSVADGLTPAYTISDPSYNGVHIISAAVAWNQEADGYRLLTEAEWEYACRAGSSSAFCNGGISQCYCGSGPYLGLVGWYCGNAGSQTHDVAQKDPNAWGLYDMHGNVWEWCWDWYGDQGGPAIDPTGPGSGSYRVGRGGCWYSYAQVCRSAYRHHDWPAMRGDAVGLRLARTAF</sequence>
<dbReference type="InterPro" id="IPR016187">
    <property type="entry name" value="CTDL_fold"/>
</dbReference>
<dbReference type="Pfam" id="PF03781">
    <property type="entry name" value="FGE-sulfatase"/>
    <property type="match status" value="1"/>
</dbReference>
<gene>
    <name evidence="3" type="ORF">FJY75_10005</name>
</gene>
<dbReference type="PANTHER" id="PTHR23150:SF19">
    <property type="entry name" value="FORMYLGLYCINE-GENERATING ENZYME"/>
    <property type="match status" value="1"/>
</dbReference>
<dbReference type="InterPro" id="IPR042095">
    <property type="entry name" value="SUMF_sf"/>
</dbReference>
<reference evidence="3" key="1">
    <citation type="submission" date="2019-03" db="EMBL/GenBank/DDBJ databases">
        <title>Lake Tanganyika Metagenome-Assembled Genomes (MAGs).</title>
        <authorList>
            <person name="Tran P."/>
        </authorList>
    </citation>
    <scope>NUCLEOTIDE SEQUENCE</scope>
    <source>
        <strain evidence="3">M_DeepCast_400m_m2_100</strain>
    </source>
</reference>
<dbReference type="InterPro" id="IPR024361">
    <property type="entry name" value="BACON"/>
</dbReference>
<dbReference type="GO" id="GO:0120147">
    <property type="term" value="F:formylglycine-generating oxidase activity"/>
    <property type="evidence" value="ECO:0007669"/>
    <property type="project" value="TreeGrafter"/>
</dbReference>
<organism evidence="3 4">
    <name type="scientific">Eiseniibacteriota bacterium</name>
    <dbReference type="NCBI Taxonomy" id="2212470"/>
    <lineage>
        <taxon>Bacteria</taxon>
        <taxon>Candidatus Eiseniibacteriota</taxon>
    </lineage>
</organism>
<feature type="domain" description="BACON" evidence="2">
    <location>
        <begin position="7"/>
        <end position="89"/>
    </location>
</feature>
<dbReference type="Proteomes" id="UP000748308">
    <property type="component" value="Unassembled WGS sequence"/>
</dbReference>
<dbReference type="Pfam" id="PF19190">
    <property type="entry name" value="BACON_2"/>
    <property type="match status" value="1"/>
</dbReference>